<dbReference type="PANTHER" id="PTHR11610">
    <property type="entry name" value="LIPASE"/>
    <property type="match status" value="1"/>
</dbReference>
<feature type="domain" description="Lipase" evidence="6">
    <location>
        <begin position="38"/>
        <end position="278"/>
    </location>
</feature>
<keyword evidence="3" id="KW-0964">Secreted</keyword>
<evidence type="ECO:0000259" key="6">
    <source>
        <dbReference type="Pfam" id="PF00151"/>
    </source>
</evidence>
<accession>A0AAN7PB50</accession>
<feature type="chain" id="PRO_5042941709" description="Lipase domain-containing protein" evidence="5">
    <location>
        <begin position="17"/>
        <end position="314"/>
    </location>
</feature>
<comment type="caution">
    <text evidence="7">The sequence shown here is derived from an EMBL/GenBank/DDBJ whole genome shotgun (WGS) entry which is preliminary data.</text>
</comment>
<proteinExistence type="inferred from homology"/>
<dbReference type="Proteomes" id="UP001353858">
    <property type="component" value="Unassembled WGS sequence"/>
</dbReference>
<protein>
    <recommendedName>
        <fullName evidence="6">Lipase domain-containing protein</fullName>
    </recommendedName>
</protein>
<dbReference type="AlphaFoldDB" id="A0AAN7PB50"/>
<dbReference type="EMBL" id="JARPUR010000004">
    <property type="protein sequence ID" value="KAK4878891.1"/>
    <property type="molecule type" value="Genomic_DNA"/>
</dbReference>
<gene>
    <name evidence="7" type="ORF">RN001_011397</name>
</gene>
<dbReference type="InterPro" id="IPR029058">
    <property type="entry name" value="AB_hydrolase_fold"/>
</dbReference>
<dbReference type="PRINTS" id="PR00821">
    <property type="entry name" value="TAGLIPASE"/>
</dbReference>
<feature type="signal peptide" evidence="5">
    <location>
        <begin position="1"/>
        <end position="16"/>
    </location>
</feature>
<keyword evidence="5" id="KW-0732">Signal</keyword>
<evidence type="ECO:0000256" key="4">
    <source>
        <dbReference type="RuleBase" id="RU004262"/>
    </source>
</evidence>
<dbReference type="Gene3D" id="3.40.50.1820">
    <property type="entry name" value="alpha/beta hydrolase"/>
    <property type="match status" value="1"/>
</dbReference>
<dbReference type="GO" id="GO:0016042">
    <property type="term" value="P:lipid catabolic process"/>
    <property type="evidence" value="ECO:0007669"/>
    <property type="project" value="TreeGrafter"/>
</dbReference>
<dbReference type="GO" id="GO:0017171">
    <property type="term" value="F:serine hydrolase activity"/>
    <property type="evidence" value="ECO:0007669"/>
    <property type="project" value="TreeGrafter"/>
</dbReference>
<dbReference type="InterPro" id="IPR013818">
    <property type="entry name" value="Lipase"/>
</dbReference>
<reference evidence="8" key="1">
    <citation type="submission" date="2023-01" db="EMBL/GenBank/DDBJ databases">
        <title>Key to firefly adult light organ development and bioluminescence: homeobox transcription factors regulate luciferase expression and transportation to peroxisome.</title>
        <authorList>
            <person name="Fu X."/>
        </authorList>
    </citation>
    <scope>NUCLEOTIDE SEQUENCE [LARGE SCALE GENOMIC DNA]</scope>
</reference>
<name>A0AAN7PB50_9COLE</name>
<evidence type="ECO:0000313" key="7">
    <source>
        <dbReference type="EMBL" id="KAK4878891.1"/>
    </source>
</evidence>
<dbReference type="InterPro" id="IPR000734">
    <property type="entry name" value="TAG_lipase"/>
</dbReference>
<dbReference type="PANTHER" id="PTHR11610:SF173">
    <property type="entry name" value="LIPASE DOMAIN-CONTAINING PROTEIN-RELATED"/>
    <property type="match status" value="1"/>
</dbReference>
<evidence type="ECO:0000256" key="2">
    <source>
        <dbReference type="ARBA" id="ARBA00010701"/>
    </source>
</evidence>
<comment type="subcellular location">
    <subcellularLocation>
        <location evidence="1">Secreted</location>
    </subcellularLocation>
</comment>
<evidence type="ECO:0000256" key="3">
    <source>
        <dbReference type="ARBA" id="ARBA00022525"/>
    </source>
</evidence>
<comment type="similarity">
    <text evidence="2 4">Belongs to the AB hydrolase superfamily. Lipase family.</text>
</comment>
<sequence length="314" mass="34893">MGVFCTLLCVLGQCLDTPYKLTLYNHRNLEGTTNLNCLNASLRTVFIIHGWLQSDQQPWIQQMKNAYLDHFLANVVVLDWSEDASSNTYYPSAYKVPEVGNFLGQALYILHHKNLINIKSTQLVGFSLGAHVAGYAGQVFTAKSNGNKIKTIIGLDAASSLFEYTSNERRLDANDAEFVQGFHTSDAGVKKPYATVDVYFNFKILQGCGTRQPSCPTYPGVDVPPNSLFPFLFCNHLRAVAYFIQTITSKTFLGVLCTCNNFHNKRCNATNVTVIGEHMSLNSTPGEYFLSTSCHIPFSLKYEGVIGGRSNYIC</sequence>
<organism evidence="7 8">
    <name type="scientific">Aquatica leii</name>
    <dbReference type="NCBI Taxonomy" id="1421715"/>
    <lineage>
        <taxon>Eukaryota</taxon>
        <taxon>Metazoa</taxon>
        <taxon>Ecdysozoa</taxon>
        <taxon>Arthropoda</taxon>
        <taxon>Hexapoda</taxon>
        <taxon>Insecta</taxon>
        <taxon>Pterygota</taxon>
        <taxon>Neoptera</taxon>
        <taxon>Endopterygota</taxon>
        <taxon>Coleoptera</taxon>
        <taxon>Polyphaga</taxon>
        <taxon>Elateriformia</taxon>
        <taxon>Elateroidea</taxon>
        <taxon>Lampyridae</taxon>
        <taxon>Luciolinae</taxon>
        <taxon>Aquatica</taxon>
    </lineage>
</organism>
<dbReference type="GO" id="GO:0005615">
    <property type="term" value="C:extracellular space"/>
    <property type="evidence" value="ECO:0007669"/>
    <property type="project" value="TreeGrafter"/>
</dbReference>
<dbReference type="Pfam" id="PF00151">
    <property type="entry name" value="Lipase"/>
    <property type="match status" value="1"/>
</dbReference>
<keyword evidence="8" id="KW-1185">Reference proteome</keyword>
<evidence type="ECO:0000256" key="1">
    <source>
        <dbReference type="ARBA" id="ARBA00004613"/>
    </source>
</evidence>
<dbReference type="SUPFAM" id="SSF53474">
    <property type="entry name" value="alpha/beta-Hydrolases"/>
    <property type="match status" value="1"/>
</dbReference>
<dbReference type="GO" id="GO:0016298">
    <property type="term" value="F:lipase activity"/>
    <property type="evidence" value="ECO:0007669"/>
    <property type="project" value="InterPro"/>
</dbReference>
<evidence type="ECO:0000313" key="8">
    <source>
        <dbReference type="Proteomes" id="UP001353858"/>
    </source>
</evidence>
<evidence type="ECO:0000256" key="5">
    <source>
        <dbReference type="SAM" id="SignalP"/>
    </source>
</evidence>